<evidence type="ECO:0000256" key="1">
    <source>
        <dbReference type="SAM" id="SignalP"/>
    </source>
</evidence>
<dbReference type="STRING" id="29529.SAMN04488122_6504"/>
<keyword evidence="1" id="KW-0732">Signal</keyword>
<gene>
    <name evidence="2" type="ORF">SAMN04488122_6504</name>
</gene>
<dbReference type="OrthoDB" id="1149023at2"/>
<dbReference type="EMBL" id="FOJG01000002">
    <property type="protein sequence ID" value="SEW55884.1"/>
    <property type="molecule type" value="Genomic_DNA"/>
</dbReference>
<dbReference type="Proteomes" id="UP000199310">
    <property type="component" value="Unassembled WGS sequence"/>
</dbReference>
<feature type="chain" id="PRO_5011606096" evidence="1">
    <location>
        <begin position="21"/>
        <end position="317"/>
    </location>
</feature>
<dbReference type="RefSeq" id="WP_089903348.1">
    <property type="nucleotide sequence ID" value="NZ_FOJG01000002.1"/>
</dbReference>
<keyword evidence="3" id="KW-1185">Reference proteome</keyword>
<sequence>MSKSAVIITFILMISLHSCGQGTNAKKESMNQGIREKYLNSYKLVKKYDYNPRFYLDFNSYNCTYEILINDMPAYTDYGSGNQGGAIWPVSPNILKSGLQHITIRVFPKVDDDDKMEAFLKPQHCGLEVKVVSGDEEKETPKQYKPLFRYKMPEITTDNVPYLEFKGTFEAVVPYELKGWSQSQDLRKEDKAQLTKEVLAFYRQYRQQMADGNMSAIAEQIYNRELETEQAYFQNKPQDAQDTWNRFDQIKAYHLEMLPLEHYELRFFGDGRVVGLIRTDDALRGESAITGITDNKYKMYNLLLHKPAGSQQLQVIR</sequence>
<organism evidence="2 3">
    <name type="scientific">Chitinophaga arvensicola</name>
    <dbReference type="NCBI Taxonomy" id="29529"/>
    <lineage>
        <taxon>Bacteria</taxon>
        <taxon>Pseudomonadati</taxon>
        <taxon>Bacteroidota</taxon>
        <taxon>Chitinophagia</taxon>
        <taxon>Chitinophagales</taxon>
        <taxon>Chitinophagaceae</taxon>
        <taxon>Chitinophaga</taxon>
    </lineage>
</organism>
<reference evidence="3" key="1">
    <citation type="submission" date="2016-10" db="EMBL/GenBank/DDBJ databases">
        <authorList>
            <person name="Varghese N."/>
            <person name="Submissions S."/>
        </authorList>
    </citation>
    <scope>NUCLEOTIDE SEQUENCE [LARGE SCALE GENOMIC DNA]</scope>
    <source>
        <strain evidence="3">DSM 3695</strain>
    </source>
</reference>
<feature type="signal peptide" evidence="1">
    <location>
        <begin position="1"/>
        <end position="20"/>
    </location>
</feature>
<dbReference type="AlphaFoldDB" id="A0A1I0SD86"/>
<evidence type="ECO:0000313" key="2">
    <source>
        <dbReference type="EMBL" id="SEW55884.1"/>
    </source>
</evidence>
<accession>A0A1I0SD86</accession>
<evidence type="ECO:0000313" key="3">
    <source>
        <dbReference type="Proteomes" id="UP000199310"/>
    </source>
</evidence>
<name>A0A1I0SD86_9BACT</name>
<protein>
    <submittedName>
        <fullName evidence="2">Uncharacterized protein</fullName>
    </submittedName>
</protein>
<proteinExistence type="predicted"/>